<dbReference type="Proteomes" id="UP000002368">
    <property type="component" value="Chromosome"/>
</dbReference>
<proteinExistence type="predicted"/>
<name>D5WWH7_KYRT2</name>
<evidence type="ECO:0008006" key="6">
    <source>
        <dbReference type="Google" id="ProtNLM"/>
    </source>
</evidence>
<evidence type="ECO:0000313" key="5">
    <source>
        <dbReference type="Proteomes" id="UP000002368"/>
    </source>
</evidence>
<protein>
    <recommendedName>
        <fullName evidence="6">Prepilin-type N-terminal cleavage/methylation domain-containing protein</fullName>
    </recommendedName>
</protein>
<dbReference type="HOGENOM" id="CLU_1584348_0_0_9"/>
<sequence>MQNRGRLSRARRREGFTLVEITAAIVVSLLVLSVVFAVRQYATTTERAIEVQGHLQQTVRNAETVLLDFIRDSRTVTGAGDGRSLTAVQASGDTLAAAWDGAQTLTVTVAKAAGGTATYTFQPITGFQVKAPSPNGRVWTITISTGQWKQAFVDTISVLPRVPSPPGQ</sequence>
<dbReference type="KEGG" id="bts:Btus_3128"/>
<dbReference type="EMBL" id="CP002017">
    <property type="protein sequence ID" value="ADG07742.1"/>
    <property type="molecule type" value="Genomic_DNA"/>
</dbReference>
<dbReference type="InterPro" id="IPR012902">
    <property type="entry name" value="N_methyl_site"/>
</dbReference>
<evidence type="ECO:0000256" key="3">
    <source>
        <dbReference type="SAM" id="Phobius"/>
    </source>
</evidence>
<reference evidence="4 5" key="1">
    <citation type="journal article" date="2011" name="Stand. Genomic Sci.">
        <title>Complete genome sequence of the thermophilic, hydrogen-oxidizing Bacillus tusciae type strain (T2) and reclassification in the new genus, Kyrpidia gen. nov. as Kyrpidia tusciae comb. nov. and emendation of the family Alicyclobacillaceae da Costa and Rainey, 2010.</title>
        <authorList>
            <person name="Klenk H.P."/>
            <person name="Lapidus A."/>
            <person name="Chertkov O."/>
            <person name="Copeland A."/>
            <person name="Del Rio T.G."/>
            <person name="Nolan M."/>
            <person name="Lucas S."/>
            <person name="Chen F."/>
            <person name="Tice H."/>
            <person name="Cheng J.F."/>
            <person name="Han C."/>
            <person name="Bruce D."/>
            <person name="Goodwin L."/>
            <person name="Pitluck S."/>
            <person name="Pati A."/>
            <person name="Ivanova N."/>
            <person name="Mavromatis K."/>
            <person name="Daum C."/>
            <person name="Chen A."/>
            <person name="Palaniappan K."/>
            <person name="Chang Y.J."/>
            <person name="Land M."/>
            <person name="Hauser L."/>
            <person name="Jeffries C.D."/>
            <person name="Detter J.C."/>
            <person name="Rohde M."/>
            <person name="Abt B."/>
            <person name="Pukall R."/>
            <person name="Goker M."/>
            <person name="Bristow J."/>
            <person name="Markowitz V."/>
            <person name="Hugenholtz P."/>
            <person name="Eisen J.A."/>
        </authorList>
    </citation>
    <scope>NUCLEOTIDE SEQUENCE [LARGE SCALE GENOMIC DNA]</scope>
    <source>
        <strain evidence="4 5">DSM 2912</strain>
    </source>
</reference>
<keyword evidence="3" id="KW-1133">Transmembrane helix</keyword>
<keyword evidence="3" id="KW-0472">Membrane</keyword>
<dbReference type="PROSITE" id="PS00409">
    <property type="entry name" value="PROKAR_NTER_METHYL"/>
    <property type="match status" value="1"/>
</dbReference>
<keyword evidence="2" id="KW-0178">Competence</keyword>
<dbReference type="GO" id="GO:0009986">
    <property type="term" value="C:cell surface"/>
    <property type="evidence" value="ECO:0007669"/>
    <property type="project" value="UniProtKB-SubCell"/>
</dbReference>
<evidence type="ECO:0000256" key="2">
    <source>
        <dbReference type="ARBA" id="ARBA00023287"/>
    </source>
</evidence>
<dbReference type="AlphaFoldDB" id="D5WWH7"/>
<organism evidence="4 5">
    <name type="scientific">Kyrpidia tusciae (strain DSM 2912 / NBRC 15312 / T2)</name>
    <name type="common">Bacillus tusciae</name>
    <dbReference type="NCBI Taxonomy" id="562970"/>
    <lineage>
        <taxon>Bacteria</taxon>
        <taxon>Bacillati</taxon>
        <taxon>Bacillota</taxon>
        <taxon>Bacilli</taxon>
        <taxon>Bacillales</taxon>
        <taxon>Alicyclobacillaceae</taxon>
        <taxon>Kyrpidia</taxon>
    </lineage>
</organism>
<comment type="subcellular location">
    <subcellularLocation>
        <location evidence="1">Cell surface</location>
    </subcellularLocation>
</comment>
<evidence type="ECO:0000256" key="1">
    <source>
        <dbReference type="ARBA" id="ARBA00004241"/>
    </source>
</evidence>
<gene>
    <name evidence="4" type="ordered locus">Btus_3128</name>
</gene>
<dbReference type="GO" id="GO:0030420">
    <property type="term" value="P:establishment of competence for transformation"/>
    <property type="evidence" value="ECO:0007669"/>
    <property type="project" value="UniProtKB-KW"/>
</dbReference>
<keyword evidence="3" id="KW-0812">Transmembrane</keyword>
<evidence type="ECO:0000313" key="4">
    <source>
        <dbReference type="EMBL" id="ADG07742.1"/>
    </source>
</evidence>
<keyword evidence="5" id="KW-1185">Reference proteome</keyword>
<dbReference type="STRING" id="562970.Btus_3128"/>
<accession>D5WWH7</accession>
<feature type="transmembrane region" description="Helical" evidence="3">
    <location>
        <begin position="21"/>
        <end position="42"/>
    </location>
</feature>